<organism evidence="3 5">
    <name type="scientific">Paenibacillus urinalis</name>
    <dbReference type="NCBI Taxonomy" id="521520"/>
    <lineage>
        <taxon>Bacteria</taxon>
        <taxon>Bacillati</taxon>
        <taxon>Bacillota</taxon>
        <taxon>Bacilli</taxon>
        <taxon>Bacillales</taxon>
        <taxon>Paenibacillaceae</taxon>
        <taxon>Paenibacillus</taxon>
    </lineage>
</organism>
<dbReference type="InterPro" id="IPR018309">
    <property type="entry name" value="Tscrpt_reg_PadR_C"/>
</dbReference>
<dbReference type="Pfam" id="PF10400">
    <property type="entry name" value="Vir_act_alpha_C"/>
    <property type="match status" value="1"/>
</dbReference>
<dbReference type="PANTHER" id="PTHR43252">
    <property type="entry name" value="TRANSCRIPTIONAL REGULATOR YQJI"/>
    <property type="match status" value="1"/>
</dbReference>
<reference evidence="3 6" key="1">
    <citation type="submission" date="2023-02" db="EMBL/GenBank/DDBJ databases">
        <title>Pathogen: clinical or host-associated sample.</title>
        <authorList>
            <person name="Hergert J."/>
            <person name="Casey R."/>
            <person name="Wagner J."/>
            <person name="Young E.L."/>
            <person name="Oakeson K.F."/>
        </authorList>
    </citation>
    <scope>NUCLEOTIDE SEQUENCE</scope>
    <source>
        <strain evidence="4 6">2022CK-00829</strain>
        <strain evidence="3">2022CK-00830</strain>
    </source>
</reference>
<evidence type="ECO:0000313" key="4">
    <source>
        <dbReference type="EMBL" id="WDI00865.1"/>
    </source>
</evidence>
<evidence type="ECO:0000313" key="5">
    <source>
        <dbReference type="Proteomes" id="UP001220962"/>
    </source>
</evidence>
<proteinExistence type="predicted"/>
<dbReference type="Gene3D" id="1.10.10.10">
    <property type="entry name" value="Winged helix-like DNA-binding domain superfamily/Winged helix DNA-binding domain"/>
    <property type="match status" value="1"/>
</dbReference>
<evidence type="ECO:0000259" key="1">
    <source>
        <dbReference type="Pfam" id="PF03551"/>
    </source>
</evidence>
<dbReference type="RefSeq" id="WP_047910681.1">
    <property type="nucleotide sequence ID" value="NZ_CP118101.1"/>
</dbReference>
<dbReference type="InterPro" id="IPR036388">
    <property type="entry name" value="WH-like_DNA-bd_sf"/>
</dbReference>
<dbReference type="Proteomes" id="UP001221519">
    <property type="component" value="Chromosome"/>
</dbReference>
<dbReference type="PANTHER" id="PTHR43252:SF2">
    <property type="entry name" value="TRANSCRIPTION REGULATOR, PADR-LIKE FAMILY"/>
    <property type="match status" value="1"/>
</dbReference>
<evidence type="ECO:0000259" key="2">
    <source>
        <dbReference type="Pfam" id="PF10400"/>
    </source>
</evidence>
<accession>A0AAX3MXH2</accession>
<dbReference type="InterPro" id="IPR036390">
    <property type="entry name" value="WH_DNA-bd_sf"/>
</dbReference>
<dbReference type="EMBL" id="CP118108">
    <property type="protein sequence ID" value="WDI00865.1"/>
    <property type="molecule type" value="Genomic_DNA"/>
</dbReference>
<dbReference type="EMBL" id="CP118101">
    <property type="protein sequence ID" value="WDH81150.1"/>
    <property type="molecule type" value="Genomic_DNA"/>
</dbReference>
<protein>
    <submittedName>
        <fullName evidence="3">PadR family transcriptional regulator</fullName>
    </submittedName>
</protein>
<dbReference type="Gene3D" id="6.10.140.190">
    <property type="match status" value="1"/>
</dbReference>
<dbReference type="Pfam" id="PF03551">
    <property type="entry name" value="PadR"/>
    <property type="match status" value="1"/>
</dbReference>
<dbReference type="SUPFAM" id="SSF46785">
    <property type="entry name" value="Winged helix' DNA-binding domain"/>
    <property type="match status" value="1"/>
</dbReference>
<name>A0AAX3MXH2_9BACL</name>
<dbReference type="InterPro" id="IPR005149">
    <property type="entry name" value="Tscrpt_reg_PadR_N"/>
</dbReference>
<feature type="domain" description="Transcription regulator PadR C-terminal" evidence="2">
    <location>
        <begin position="89"/>
        <end position="172"/>
    </location>
</feature>
<feature type="domain" description="Transcription regulator PadR N-terminal" evidence="1">
    <location>
        <begin position="8"/>
        <end position="76"/>
    </location>
</feature>
<gene>
    <name evidence="3" type="ORF">PUW23_16620</name>
    <name evidence="4" type="ORF">PUW25_16445</name>
</gene>
<keyword evidence="6" id="KW-1185">Reference proteome</keyword>
<sequence>MNILSYGLLGLLTRDESSGYDLMLRIQPHWPAKHSQIYPLLSRMEEDELLSSRWIEQTDKPDKKMYTITDKGIQVLLEWMYTPVSTSPIRDELSLRLICFQITNPALLRQWIEERRQWYQIRQDYYEDLLKALPDEAVQPTHSYFGDYIVNTKAAMKAKAGMEWCDWVSDLIRSGHAEQEVSNSH</sequence>
<evidence type="ECO:0000313" key="6">
    <source>
        <dbReference type="Proteomes" id="UP001221519"/>
    </source>
</evidence>
<evidence type="ECO:0000313" key="3">
    <source>
        <dbReference type="EMBL" id="WDH81150.1"/>
    </source>
</evidence>
<dbReference type="Proteomes" id="UP001220962">
    <property type="component" value="Chromosome"/>
</dbReference>
<dbReference type="AlphaFoldDB" id="A0AAX3MXH2"/>